<dbReference type="InterPro" id="IPR006684">
    <property type="entry name" value="YbgC/YbaW"/>
</dbReference>
<dbReference type="InterPro" id="IPR008272">
    <property type="entry name" value="HB-CoA_thioesterase_AS"/>
</dbReference>
<name>A0A953I9R6_SYMTR</name>
<evidence type="ECO:0000313" key="3">
    <source>
        <dbReference type="EMBL" id="MBY6277063.1"/>
    </source>
</evidence>
<evidence type="ECO:0000313" key="4">
    <source>
        <dbReference type="Proteomes" id="UP000732377"/>
    </source>
</evidence>
<comment type="caution">
    <text evidence="3">The sequence shown here is derived from an EMBL/GenBank/DDBJ whole genome shotgun (WGS) entry which is preliminary data.</text>
</comment>
<dbReference type="RefSeq" id="WP_273380185.1">
    <property type="nucleotide sequence ID" value="NZ_PIUK01000134.1"/>
</dbReference>
<dbReference type="Pfam" id="PF13279">
    <property type="entry name" value="4HBT_2"/>
    <property type="match status" value="1"/>
</dbReference>
<gene>
    <name evidence="3" type="ORF">CWE10_12770</name>
</gene>
<dbReference type="PROSITE" id="PS01328">
    <property type="entry name" value="4HBCOA_THIOESTERASE"/>
    <property type="match status" value="1"/>
</dbReference>
<dbReference type="AlphaFoldDB" id="A0A953I9R6"/>
<dbReference type="EMBL" id="PIUK01000134">
    <property type="protein sequence ID" value="MBY6277063.1"/>
    <property type="molecule type" value="Genomic_DNA"/>
</dbReference>
<dbReference type="PIRSF" id="PIRSF003230">
    <property type="entry name" value="YbgC"/>
    <property type="match status" value="1"/>
</dbReference>
<accession>A0A953I9R6</accession>
<dbReference type="GO" id="GO:0047617">
    <property type="term" value="F:fatty acyl-CoA hydrolase activity"/>
    <property type="evidence" value="ECO:0007669"/>
    <property type="project" value="TreeGrafter"/>
</dbReference>
<proteinExistence type="inferred from homology"/>
<evidence type="ECO:0000256" key="1">
    <source>
        <dbReference type="ARBA" id="ARBA00005953"/>
    </source>
</evidence>
<evidence type="ECO:0000256" key="2">
    <source>
        <dbReference type="ARBA" id="ARBA00022801"/>
    </source>
</evidence>
<reference evidence="3" key="1">
    <citation type="submission" date="2017-11" db="EMBL/GenBank/DDBJ databases">
        <title>Three new genomes from thermophilic consortium.</title>
        <authorList>
            <person name="Quaggio R."/>
            <person name="Amgarten D."/>
            <person name="Setubal J.C."/>
        </authorList>
    </citation>
    <scope>NUCLEOTIDE SEQUENCE</scope>
    <source>
        <strain evidence="3">ZCTH01-B2</strain>
    </source>
</reference>
<dbReference type="PANTHER" id="PTHR31793:SF27">
    <property type="entry name" value="NOVEL THIOESTERASE SUPERFAMILY DOMAIN AND SAPOSIN A-TYPE DOMAIN CONTAINING PROTEIN (0610012H03RIK)"/>
    <property type="match status" value="1"/>
</dbReference>
<sequence>MVRTQVRVRYADTDAMGVVYHANYLIWFEVGRNELMRAWGAPYAEFERRGILVPVTEAQVRWLYPARYDDLLDVETRMERLTPARVTFAYRIVRAEDGRLCCEGTTTHGFLGPGGRPAALPKLAPDLWELFTRRLQAGE</sequence>
<protein>
    <submittedName>
        <fullName evidence="3">Acyl-CoA thioesterase</fullName>
    </submittedName>
</protein>
<organism evidence="3 4">
    <name type="scientific">Symbiobacterium thermophilum</name>
    <dbReference type="NCBI Taxonomy" id="2734"/>
    <lineage>
        <taxon>Bacteria</taxon>
        <taxon>Bacillati</taxon>
        <taxon>Bacillota</taxon>
        <taxon>Clostridia</taxon>
        <taxon>Eubacteriales</taxon>
        <taxon>Symbiobacteriaceae</taxon>
        <taxon>Symbiobacterium</taxon>
    </lineage>
</organism>
<dbReference type="Proteomes" id="UP000732377">
    <property type="component" value="Unassembled WGS sequence"/>
</dbReference>
<keyword evidence="2" id="KW-0378">Hydrolase</keyword>
<dbReference type="InterPro" id="IPR050563">
    <property type="entry name" value="4-hydroxybenzoyl-CoA_TE"/>
</dbReference>
<dbReference type="InterPro" id="IPR029069">
    <property type="entry name" value="HotDog_dom_sf"/>
</dbReference>
<dbReference type="Gene3D" id="3.10.129.10">
    <property type="entry name" value="Hotdog Thioesterase"/>
    <property type="match status" value="1"/>
</dbReference>
<dbReference type="NCBIfam" id="TIGR00051">
    <property type="entry name" value="YbgC/FadM family acyl-CoA thioesterase"/>
    <property type="match status" value="1"/>
</dbReference>
<comment type="similarity">
    <text evidence="1">Belongs to the 4-hydroxybenzoyl-CoA thioesterase family.</text>
</comment>
<dbReference type="SUPFAM" id="SSF54637">
    <property type="entry name" value="Thioesterase/thiol ester dehydrase-isomerase"/>
    <property type="match status" value="1"/>
</dbReference>
<dbReference type="PANTHER" id="PTHR31793">
    <property type="entry name" value="4-HYDROXYBENZOYL-COA THIOESTERASE FAMILY MEMBER"/>
    <property type="match status" value="1"/>
</dbReference>
<dbReference type="CDD" id="cd00586">
    <property type="entry name" value="4HBT"/>
    <property type="match status" value="1"/>
</dbReference>